<sequence length="228" mass="26137">MSDLASLHSQAKRLILLLREGLERLEQLEGAAAKQHTPAGEATAGLARDLRSMLSDLTRISGEMDSIWRMQVIRENASKRDVWKRKVEQVSEELDLIRTALDRHSSRENRRVAEQRDREELFVRGEAGRRAKQEMDEESQVQGSVQRSKRYLEEMFDAGSNILVSMAGNRERLKAAHKKALDVLNTVGLGESLLRMIERRQRSDIVTAYAGMVVIFLVVVGCVWWFWF</sequence>
<evidence type="ECO:0000256" key="4">
    <source>
        <dbReference type="ARBA" id="ARBA00022927"/>
    </source>
</evidence>
<dbReference type="GO" id="GO:0012507">
    <property type="term" value="C:ER to Golgi transport vesicle membrane"/>
    <property type="evidence" value="ECO:0007669"/>
    <property type="project" value="TreeGrafter"/>
</dbReference>
<dbReference type="GO" id="GO:0031902">
    <property type="term" value="C:late endosome membrane"/>
    <property type="evidence" value="ECO:0007669"/>
    <property type="project" value="TreeGrafter"/>
</dbReference>
<evidence type="ECO:0000256" key="3">
    <source>
        <dbReference type="ARBA" id="ARBA00022692"/>
    </source>
</evidence>
<comment type="function">
    <text evidence="8">Involved in transport of proteins from the cis/medial-Golgi to the trans-Golgi network.</text>
</comment>
<evidence type="ECO:0000256" key="5">
    <source>
        <dbReference type="ARBA" id="ARBA00022989"/>
    </source>
</evidence>
<reference evidence="10" key="1">
    <citation type="journal article" date="2020" name="bioRxiv">
        <title>Comparative genomics of Chlamydomonas.</title>
        <authorList>
            <person name="Craig R.J."/>
            <person name="Hasan A.R."/>
            <person name="Ness R.W."/>
            <person name="Keightley P.D."/>
        </authorList>
    </citation>
    <scope>NUCLEOTIDE SEQUENCE</scope>
    <source>
        <strain evidence="10">CCAP 11/70</strain>
    </source>
</reference>
<evidence type="ECO:0000256" key="2">
    <source>
        <dbReference type="ARBA" id="ARBA00022448"/>
    </source>
</evidence>
<dbReference type="AlphaFoldDB" id="A0A835XM29"/>
<name>A0A835XM29_9CHLO</name>
<dbReference type="GO" id="GO:0005789">
    <property type="term" value="C:endoplasmic reticulum membrane"/>
    <property type="evidence" value="ECO:0007669"/>
    <property type="project" value="TreeGrafter"/>
</dbReference>
<keyword evidence="11" id="KW-1185">Reference proteome</keyword>
<evidence type="ECO:0000256" key="9">
    <source>
        <dbReference type="SAM" id="Phobius"/>
    </source>
</evidence>
<proteinExistence type="inferred from homology"/>
<evidence type="ECO:0000256" key="8">
    <source>
        <dbReference type="PIRNR" id="PIRNR028865"/>
    </source>
</evidence>
<dbReference type="GO" id="GO:0000139">
    <property type="term" value="C:Golgi membrane"/>
    <property type="evidence" value="ECO:0007669"/>
    <property type="project" value="UniProtKB-SubCell"/>
</dbReference>
<gene>
    <name evidence="10" type="ORF">HYH03_017653</name>
</gene>
<keyword evidence="4 8" id="KW-0653">Protein transport</keyword>
<accession>A0A835XM29</accession>
<dbReference type="SUPFAM" id="SSF58038">
    <property type="entry name" value="SNARE fusion complex"/>
    <property type="match status" value="1"/>
</dbReference>
<keyword evidence="2 8" id="KW-0813">Transport</keyword>
<protein>
    <recommendedName>
        <fullName evidence="8">Membrin</fullName>
    </recommendedName>
</protein>
<organism evidence="10 11">
    <name type="scientific">Edaphochlamys debaryana</name>
    <dbReference type="NCBI Taxonomy" id="47281"/>
    <lineage>
        <taxon>Eukaryota</taxon>
        <taxon>Viridiplantae</taxon>
        <taxon>Chlorophyta</taxon>
        <taxon>core chlorophytes</taxon>
        <taxon>Chlorophyceae</taxon>
        <taxon>CS clade</taxon>
        <taxon>Chlamydomonadales</taxon>
        <taxon>Chlamydomonadales incertae sedis</taxon>
        <taxon>Edaphochlamys</taxon>
    </lineage>
</organism>
<evidence type="ECO:0000256" key="7">
    <source>
        <dbReference type="ARBA" id="ARBA00023136"/>
    </source>
</evidence>
<dbReference type="InterPro" id="IPR027027">
    <property type="entry name" value="GOSR2/Membrin/Bos1"/>
</dbReference>
<keyword evidence="6" id="KW-0333">Golgi apparatus</keyword>
<keyword evidence="5 9" id="KW-1133">Transmembrane helix</keyword>
<dbReference type="GO" id="GO:0000149">
    <property type="term" value="F:SNARE binding"/>
    <property type="evidence" value="ECO:0007669"/>
    <property type="project" value="TreeGrafter"/>
</dbReference>
<dbReference type="PIRSF" id="PIRSF028865">
    <property type="entry name" value="Membrin-2"/>
    <property type="match status" value="1"/>
</dbReference>
<evidence type="ECO:0000313" key="10">
    <source>
        <dbReference type="EMBL" id="KAG2483470.1"/>
    </source>
</evidence>
<dbReference type="GO" id="GO:0005484">
    <property type="term" value="F:SNAP receptor activity"/>
    <property type="evidence" value="ECO:0007669"/>
    <property type="project" value="InterPro"/>
</dbReference>
<dbReference type="GO" id="GO:0015031">
    <property type="term" value="P:protein transport"/>
    <property type="evidence" value="ECO:0007669"/>
    <property type="project" value="UniProtKB-KW"/>
</dbReference>
<keyword evidence="7 8" id="KW-0472">Membrane</keyword>
<dbReference type="GO" id="GO:0031201">
    <property type="term" value="C:SNARE complex"/>
    <property type="evidence" value="ECO:0007669"/>
    <property type="project" value="TreeGrafter"/>
</dbReference>
<comment type="caution">
    <text evidence="10">The sequence shown here is derived from an EMBL/GenBank/DDBJ whole genome shotgun (WGS) entry which is preliminary data.</text>
</comment>
<comment type="similarity">
    <text evidence="8">Belongs to the GOSR2 family.</text>
</comment>
<dbReference type="Pfam" id="PF12352">
    <property type="entry name" value="V-SNARE_C"/>
    <property type="match status" value="1"/>
</dbReference>
<comment type="subcellular location">
    <subcellularLocation>
        <location evidence="1">Golgi apparatus membrane</location>
        <topology evidence="1">Single-pass type IV membrane protein</topology>
    </subcellularLocation>
</comment>
<feature type="transmembrane region" description="Helical" evidence="9">
    <location>
        <begin position="205"/>
        <end position="227"/>
    </location>
</feature>
<keyword evidence="3 9" id="KW-0812">Transmembrane</keyword>
<dbReference type="OrthoDB" id="158360at2759"/>
<dbReference type="EMBL" id="JAEHOE010000175">
    <property type="protein sequence ID" value="KAG2483470.1"/>
    <property type="molecule type" value="Genomic_DNA"/>
</dbReference>
<dbReference type="PANTHER" id="PTHR21230:SF1">
    <property type="entry name" value="GOLGI SNAP RECEPTOR COMPLEX MEMBER 2"/>
    <property type="match status" value="1"/>
</dbReference>
<dbReference type="PANTHER" id="PTHR21230">
    <property type="entry name" value="VESICLE TRANSPORT V-SNARE PROTEIN VTI1-RELATED"/>
    <property type="match status" value="1"/>
</dbReference>
<dbReference type="GO" id="GO:0006906">
    <property type="term" value="P:vesicle fusion"/>
    <property type="evidence" value="ECO:0007669"/>
    <property type="project" value="TreeGrafter"/>
</dbReference>
<evidence type="ECO:0000256" key="1">
    <source>
        <dbReference type="ARBA" id="ARBA00004409"/>
    </source>
</evidence>
<evidence type="ECO:0000313" key="11">
    <source>
        <dbReference type="Proteomes" id="UP000612055"/>
    </source>
</evidence>
<dbReference type="Proteomes" id="UP000612055">
    <property type="component" value="Unassembled WGS sequence"/>
</dbReference>
<evidence type="ECO:0000256" key="6">
    <source>
        <dbReference type="ARBA" id="ARBA00023034"/>
    </source>
</evidence>